<dbReference type="EMBL" id="ML732280">
    <property type="protein sequence ID" value="KAB8071183.1"/>
    <property type="molecule type" value="Genomic_DNA"/>
</dbReference>
<proteinExistence type="predicted"/>
<dbReference type="AlphaFoldDB" id="A0A5N5WRJ2"/>
<gene>
    <name evidence="1" type="ORF">BDV29DRAFT_179668</name>
</gene>
<protein>
    <submittedName>
        <fullName evidence="1">Uncharacterized protein</fullName>
    </submittedName>
</protein>
<sequence length="292" mass="32966">MITRTIRLTLPSTLRPWHTQQNLLPHQLLQLLHFFHFIKQGHRNPQKPRLTKIKKQLLHRSHHIKNNLHILPKRHIQLQRNNQHILLQPSRQPNRIRKSHELHDTHVRQGYRTGGHDMRNNAVHLKNVEVESVADAGPEEGERGFVVRLFPGRGCEDRGPDWGFEAEGVVDGVPEGGVPFVCLGLDREGGFEVELDGGVEVHVELAFRRAVGAVVGNEGHEVEVGCLCCDGFEVVFREGEVAFQEAGYQWWVEADEVVGFMHLGFEGVDLGVEFFCFLGGWGSGQEGAEGFV</sequence>
<name>A0A5N5WRJ2_9EURO</name>
<dbReference type="Proteomes" id="UP000326565">
    <property type="component" value="Unassembled WGS sequence"/>
</dbReference>
<keyword evidence="2" id="KW-1185">Reference proteome</keyword>
<accession>A0A5N5WRJ2</accession>
<evidence type="ECO:0000313" key="1">
    <source>
        <dbReference type="EMBL" id="KAB8071183.1"/>
    </source>
</evidence>
<reference evidence="1 2" key="1">
    <citation type="submission" date="2019-04" db="EMBL/GenBank/DDBJ databases">
        <title>Friends and foes A comparative genomics study of 23 Aspergillus species from section Flavi.</title>
        <authorList>
            <consortium name="DOE Joint Genome Institute"/>
            <person name="Kjaerbolling I."/>
            <person name="Vesth T."/>
            <person name="Frisvad J.C."/>
            <person name="Nybo J.L."/>
            <person name="Theobald S."/>
            <person name="Kildgaard S."/>
            <person name="Isbrandt T."/>
            <person name="Kuo A."/>
            <person name="Sato A."/>
            <person name="Lyhne E.K."/>
            <person name="Kogle M.E."/>
            <person name="Wiebenga A."/>
            <person name="Kun R.S."/>
            <person name="Lubbers R.J."/>
            <person name="Makela M.R."/>
            <person name="Barry K."/>
            <person name="Chovatia M."/>
            <person name="Clum A."/>
            <person name="Daum C."/>
            <person name="Haridas S."/>
            <person name="He G."/>
            <person name="LaButti K."/>
            <person name="Lipzen A."/>
            <person name="Mondo S."/>
            <person name="Riley R."/>
            <person name="Salamov A."/>
            <person name="Simmons B.A."/>
            <person name="Magnuson J.K."/>
            <person name="Henrissat B."/>
            <person name="Mortensen U.H."/>
            <person name="Larsen T.O."/>
            <person name="Devries R.P."/>
            <person name="Grigoriev I.V."/>
            <person name="Machida M."/>
            <person name="Baker S.E."/>
            <person name="Andersen M.R."/>
        </authorList>
    </citation>
    <scope>NUCLEOTIDE SEQUENCE [LARGE SCALE GENOMIC DNA]</scope>
    <source>
        <strain evidence="1 2">CBS 151.66</strain>
    </source>
</reference>
<organism evidence="1 2">
    <name type="scientific">Aspergillus leporis</name>
    <dbReference type="NCBI Taxonomy" id="41062"/>
    <lineage>
        <taxon>Eukaryota</taxon>
        <taxon>Fungi</taxon>
        <taxon>Dikarya</taxon>
        <taxon>Ascomycota</taxon>
        <taxon>Pezizomycotina</taxon>
        <taxon>Eurotiomycetes</taxon>
        <taxon>Eurotiomycetidae</taxon>
        <taxon>Eurotiales</taxon>
        <taxon>Aspergillaceae</taxon>
        <taxon>Aspergillus</taxon>
        <taxon>Aspergillus subgen. Circumdati</taxon>
    </lineage>
</organism>
<evidence type="ECO:0000313" key="2">
    <source>
        <dbReference type="Proteomes" id="UP000326565"/>
    </source>
</evidence>